<evidence type="ECO:0000256" key="2">
    <source>
        <dbReference type="SAM" id="MobiDB-lite"/>
    </source>
</evidence>
<evidence type="ECO:0000259" key="4">
    <source>
        <dbReference type="Pfam" id="PF03816"/>
    </source>
</evidence>
<reference evidence="5" key="1">
    <citation type="journal article" date="2021" name="PeerJ">
        <title>Extensive microbial diversity within the chicken gut microbiome revealed by metagenomics and culture.</title>
        <authorList>
            <person name="Gilroy R."/>
            <person name="Ravi A."/>
            <person name="Getino M."/>
            <person name="Pursley I."/>
            <person name="Horton D.L."/>
            <person name="Alikhan N.F."/>
            <person name="Baker D."/>
            <person name="Gharbi K."/>
            <person name="Hall N."/>
            <person name="Watson M."/>
            <person name="Adriaenssens E.M."/>
            <person name="Foster-Nyarko E."/>
            <person name="Jarju S."/>
            <person name="Secka A."/>
            <person name="Antonio M."/>
            <person name="Oren A."/>
            <person name="Chaudhuri R.R."/>
            <person name="La Ragione R."/>
            <person name="Hildebrand F."/>
            <person name="Pallen M.J."/>
        </authorList>
    </citation>
    <scope>NUCLEOTIDE SEQUENCE</scope>
    <source>
        <strain evidence="5">ChiBcec8-13705</strain>
    </source>
</reference>
<keyword evidence="3" id="KW-1133">Transmembrane helix</keyword>
<name>A0A9D2M596_9FIRM</name>
<evidence type="ECO:0000256" key="1">
    <source>
        <dbReference type="ARBA" id="ARBA00006068"/>
    </source>
</evidence>
<evidence type="ECO:0000313" key="6">
    <source>
        <dbReference type="Proteomes" id="UP000886803"/>
    </source>
</evidence>
<evidence type="ECO:0000313" key="5">
    <source>
        <dbReference type="EMBL" id="HJB41065.1"/>
    </source>
</evidence>
<feature type="compositionally biased region" description="Acidic residues" evidence="2">
    <location>
        <begin position="653"/>
        <end position="668"/>
    </location>
</feature>
<dbReference type="Proteomes" id="UP000886803">
    <property type="component" value="Unassembled WGS sequence"/>
</dbReference>
<dbReference type="EMBL" id="DWYG01000010">
    <property type="protein sequence ID" value="HJB41065.1"/>
    <property type="molecule type" value="Genomic_DNA"/>
</dbReference>
<dbReference type="InterPro" id="IPR004474">
    <property type="entry name" value="LytR_CpsA_psr"/>
</dbReference>
<reference evidence="5" key="2">
    <citation type="submission" date="2021-04" db="EMBL/GenBank/DDBJ databases">
        <authorList>
            <person name="Gilroy R."/>
        </authorList>
    </citation>
    <scope>NUCLEOTIDE SEQUENCE</scope>
    <source>
        <strain evidence="5">ChiBcec8-13705</strain>
    </source>
</reference>
<dbReference type="InterPro" id="IPR050922">
    <property type="entry name" value="LytR/CpsA/Psr_CW_biosynth"/>
</dbReference>
<dbReference type="Pfam" id="PF03816">
    <property type="entry name" value="LytR_cpsA_psr"/>
    <property type="match status" value="1"/>
</dbReference>
<sequence>MSEPRKLNTGDAHNVYHAGEAQRSAATEQQQYEEARRRAREAAAAGGRRTRSFNRVQSSDVEKYRAAQTGASAPRTVHTAGRTLNTGHTAGAPRTVHTPAAQQPARQAPRPAQPVQRTTPAAQPAARTAAPRRASAAQPAQQPAQQELTMAQRQALALQRQAAAKQSAAGARARVQHLDLNQVQSERAAFDFNSEAADFKAEQPAAQASAKAAAGGAAKGAAGKTTYRSGGGASGGQPPKGPGKNGKGGKGAGPYNGKGKKKRKRTWWKVLLGTFLALVLIFGGTIAFILHSIAPETGGTTLDRIFNTPQEYAGKELNFLMVGVDRTGEGSEVSADGTNDGNTDMILYVHFNNETGELKMLQIPRDTMVTTDRSVSGNYRINNVARTQGDGNLNVNALCEQVATMYKLPVDGYVMIHLEMLTQLVDTFGGIELYVPQDIDYTQVADGGSSVIHEGYQTLDGAAVEFLLRARKVYADGDIGRLNMQRQFYAALFRKIKDIGNIWDVAKLAPAVLGYMETSLPITDLVSFAVSVLNIDSSKIMICQMPVYSGAPYYNGQSVVYPARQQDADLLNQYFRENTGPVDASELELCDSVSEIGFDLSGYTATDPNVQYMGSLMDEQAAAQADPDQNLDGSNAVTYVDPTPDPNAASEGTDGEEAASSETTDDAA</sequence>
<feature type="compositionally biased region" description="Gly residues" evidence="2">
    <location>
        <begin position="243"/>
        <end position="256"/>
    </location>
</feature>
<feature type="compositionally biased region" description="Low complexity" evidence="2">
    <location>
        <begin position="99"/>
        <end position="152"/>
    </location>
</feature>
<gene>
    <name evidence="5" type="ORF">H9945_01035</name>
</gene>
<comment type="caution">
    <text evidence="5">The sequence shown here is derived from an EMBL/GenBank/DDBJ whole genome shotgun (WGS) entry which is preliminary data.</text>
</comment>
<feature type="region of interest" description="Disordered" evidence="2">
    <location>
        <begin position="622"/>
        <end position="668"/>
    </location>
</feature>
<feature type="transmembrane region" description="Helical" evidence="3">
    <location>
        <begin position="270"/>
        <end position="294"/>
    </location>
</feature>
<protein>
    <submittedName>
        <fullName evidence="5">LCP family protein</fullName>
    </submittedName>
</protein>
<keyword evidence="3" id="KW-0472">Membrane</keyword>
<feature type="region of interest" description="Disordered" evidence="2">
    <location>
        <begin position="1"/>
        <end position="152"/>
    </location>
</feature>
<dbReference type="PANTHER" id="PTHR33392:SF6">
    <property type="entry name" value="POLYISOPRENYL-TEICHOIC ACID--PEPTIDOGLYCAN TEICHOIC ACID TRANSFERASE TAGU"/>
    <property type="match status" value="1"/>
</dbReference>
<dbReference type="AlphaFoldDB" id="A0A9D2M596"/>
<feature type="domain" description="Cell envelope-related transcriptional attenuator" evidence="4">
    <location>
        <begin position="342"/>
        <end position="497"/>
    </location>
</feature>
<dbReference type="NCBIfam" id="TIGR00350">
    <property type="entry name" value="lytR_cpsA_psr"/>
    <property type="match status" value="1"/>
</dbReference>
<feature type="region of interest" description="Disordered" evidence="2">
    <location>
        <begin position="221"/>
        <end position="260"/>
    </location>
</feature>
<organism evidence="5 6">
    <name type="scientific">Candidatus Gemmiger avicola</name>
    <dbReference type="NCBI Taxonomy" id="2838605"/>
    <lineage>
        <taxon>Bacteria</taxon>
        <taxon>Bacillati</taxon>
        <taxon>Bacillota</taxon>
        <taxon>Clostridia</taxon>
        <taxon>Eubacteriales</taxon>
        <taxon>Gemmiger</taxon>
    </lineage>
</organism>
<keyword evidence="3" id="KW-0812">Transmembrane</keyword>
<evidence type="ECO:0000256" key="3">
    <source>
        <dbReference type="SAM" id="Phobius"/>
    </source>
</evidence>
<comment type="similarity">
    <text evidence="1">Belongs to the LytR/CpsA/Psr (LCP) family.</text>
</comment>
<dbReference type="Gene3D" id="3.40.630.190">
    <property type="entry name" value="LCP protein"/>
    <property type="match status" value="1"/>
</dbReference>
<proteinExistence type="inferred from homology"/>
<dbReference type="PANTHER" id="PTHR33392">
    <property type="entry name" value="POLYISOPRENYL-TEICHOIC ACID--PEPTIDOGLYCAN TEICHOIC ACID TRANSFERASE TAGU"/>
    <property type="match status" value="1"/>
</dbReference>
<accession>A0A9D2M596</accession>